<organism evidence="1 2">
    <name type="scientific">Pedobacter jeongneungensis</name>
    <dbReference type="NCBI Taxonomy" id="947309"/>
    <lineage>
        <taxon>Bacteria</taxon>
        <taxon>Pseudomonadati</taxon>
        <taxon>Bacteroidota</taxon>
        <taxon>Sphingobacteriia</taxon>
        <taxon>Sphingobacteriales</taxon>
        <taxon>Sphingobacteriaceae</taxon>
        <taxon>Pedobacter</taxon>
    </lineage>
</organism>
<evidence type="ECO:0000313" key="2">
    <source>
        <dbReference type="Proteomes" id="UP001501772"/>
    </source>
</evidence>
<evidence type="ECO:0000313" key="1">
    <source>
        <dbReference type="EMBL" id="GAA4201522.1"/>
    </source>
</evidence>
<reference evidence="2" key="1">
    <citation type="journal article" date="2019" name="Int. J. Syst. Evol. Microbiol.">
        <title>The Global Catalogue of Microorganisms (GCM) 10K type strain sequencing project: providing services to taxonomists for standard genome sequencing and annotation.</title>
        <authorList>
            <consortium name="The Broad Institute Genomics Platform"/>
            <consortium name="The Broad Institute Genome Sequencing Center for Infectious Disease"/>
            <person name="Wu L."/>
            <person name="Ma J."/>
        </authorList>
    </citation>
    <scope>NUCLEOTIDE SEQUENCE [LARGE SCALE GENOMIC DNA]</scope>
    <source>
        <strain evidence="2">JCM 17626</strain>
    </source>
</reference>
<proteinExistence type="predicted"/>
<name>A0ABP8BAE2_9SPHI</name>
<keyword evidence="2" id="KW-1185">Reference proteome</keyword>
<accession>A0ABP8BAE2</accession>
<comment type="caution">
    <text evidence="1">The sequence shown here is derived from an EMBL/GenBank/DDBJ whole genome shotgun (WGS) entry which is preliminary data.</text>
</comment>
<dbReference type="EMBL" id="BAABBY010000003">
    <property type="protein sequence ID" value="GAA4201522.1"/>
    <property type="molecule type" value="Genomic_DNA"/>
</dbReference>
<protein>
    <submittedName>
        <fullName evidence="1">Uncharacterized protein</fullName>
    </submittedName>
</protein>
<gene>
    <name evidence="1" type="ORF">GCM10022289_15080</name>
</gene>
<dbReference type="Proteomes" id="UP001501772">
    <property type="component" value="Unassembled WGS sequence"/>
</dbReference>
<sequence length="52" mass="6371">MWDEQQIYITVKDYDSQLCACPEILHEIRFVVVVSAFLYDFLNKFYTKLFMR</sequence>